<evidence type="ECO:0000313" key="2">
    <source>
        <dbReference type="Proteomes" id="UP001208074"/>
    </source>
</evidence>
<protein>
    <submittedName>
        <fullName evidence="1">Uncharacterized protein</fullName>
    </submittedName>
</protein>
<dbReference type="Proteomes" id="UP001208074">
    <property type="component" value="Unassembled WGS sequence"/>
</dbReference>
<name>A0AAW5W328_9BURK</name>
<evidence type="ECO:0000313" key="1">
    <source>
        <dbReference type="EMBL" id="MCX5566970.1"/>
    </source>
</evidence>
<dbReference type="RefSeq" id="WP_003799970.1">
    <property type="nucleotide sequence ID" value="NZ_DAMBOE010000004.1"/>
</dbReference>
<accession>A0AAW5W328</accession>
<comment type="caution">
    <text evidence="1">The sequence shown here is derived from an EMBL/GenBank/DDBJ whole genome shotgun (WGS) entry which is preliminary data.</text>
</comment>
<proteinExistence type="predicted"/>
<organism evidence="1 2">
    <name type="scientific">Alcaligenes phenolicus</name>
    <dbReference type="NCBI Taxonomy" id="232846"/>
    <lineage>
        <taxon>Bacteria</taxon>
        <taxon>Pseudomonadati</taxon>
        <taxon>Pseudomonadota</taxon>
        <taxon>Betaproteobacteria</taxon>
        <taxon>Burkholderiales</taxon>
        <taxon>Alcaligenaceae</taxon>
        <taxon>Alcaligenes</taxon>
    </lineage>
</organism>
<gene>
    <name evidence="1" type="ORF">OSH02_16495</name>
</gene>
<sequence length="179" mass="20969">MTILAHTYLDEHPYPDPGFPHFGRDAHDRAHAIYRIVEHLTELGLAEWVPHFSAWLSRYDGLEIYAEDEDDPHLCVREILKNHCQNLAQESSQAVDLAGRKESIVDDILQQPFVHYRAHWGKNMLPDPDSIQWNPLEMSWFHFLQQGDPQHPTESLHILLTLRHPRPTLETLRAHLLER</sequence>
<dbReference type="EMBL" id="JAPKNB010000013">
    <property type="protein sequence ID" value="MCX5566970.1"/>
    <property type="molecule type" value="Genomic_DNA"/>
</dbReference>
<reference evidence="1" key="1">
    <citation type="submission" date="2022-11" db="EMBL/GenBank/DDBJ databases">
        <title>Biodiversity and phylogenetic relationships of bacteria.</title>
        <authorList>
            <person name="Machado R.A.R."/>
            <person name="Bhat A."/>
            <person name="Loulou A."/>
            <person name="Kallel S."/>
        </authorList>
    </citation>
    <scope>NUCLEOTIDE SEQUENCE</scope>
    <source>
        <strain evidence="1">DSM 16503</strain>
    </source>
</reference>
<dbReference type="AlphaFoldDB" id="A0AAW5W328"/>
<dbReference type="GeneID" id="94039764"/>